<feature type="compositionally biased region" description="Pro residues" evidence="1">
    <location>
        <begin position="137"/>
        <end position="167"/>
    </location>
</feature>
<sequence>MSTGKAAPGPAIEGDRAALENAIDKLARRARELRAFNASAIQDRWDQRLEALQKKVNGTLADALGAGTPEYQQYAIGPLGEMDPALGDRYSPEEFQDSVRQAIARAGTKVNAVSMLLTRRLEGPAPAAPTAAAPTQAPAPRPAPAPVANPAPAPAPAFTPAPPPAPSSSPVAKAVVTPPPPPPPPRPALAPAASGGRTSGVAVVCAAGDGTGQAVAALVGQLGLTAVLRPPATGTGASLLDGLESLRGAEFAVVIPGPDADAALPLQIGFLLGAVGRNRVCLLLTTEPQSVPALDGLACHAVDSAGLWRLVLAREMRQAGLAVDMNRAL</sequence>
<keyword evidence="3" id="KW-1185">Reference proteome</keyword>
<dbReference type="eggNOG" id="COG4271">
    <property type="taxonomic scope" value="Bacteria"/>
</dbReference>
<gene>
    <name evidence="2" type="ordered locus">Rta_05850</name>
</gene>
<name>F5XW93_RAMTT</name>
<dbReference type="PATRIC" id="fig|365046.3.peg.600"/>
<evidence type="ECO:0000313" key="3">
    <source>
        <dbReference type="Proteomes" id="UP000008385"/>
    </source>
</evidence>
<feature type="compositionally biased region" description="Low complexity" evidence="1">
    <location>
        <begin position="124"/>
        <end position="136"/>
    </location>
</feature>
<accession>F5XW93</accession>
<protein>
    <submittedName>
        <fullName evidence="2">Uncharacterized protein</fullName>
    </submittedName>
</protein>
<feature type="compositionally biased region" description="Pro residues" evidence="1">
    <location>
        <begin position="177"/>
        <end position="188"/>
    </location>
</feature>
<dbReference type="KEGG" id="rta:Rta_05850"/>
<reference evidence="2 3" key="2">
    <citation type="journal article" date="2011" name="PLoS ONE">
        <title>The Cyst-Dividing Bacterium Ramlibacter tataouinensis TTB310 Genome Reveals a Well-Stocked Toolbox for Adaptation to a Desert Environment.</title>
        <authorList>
            <person name="De Luca G."/>
            <person name="Barakat M."/>
            <person name="Ortet P."/>
            <person name="Fochesato S."/>
            <person name="Jourlin-Castelli C."/>
            <person name="Ansaldi M."/>
            <person name="Py B."/>
            <person name="Fichant G."/>
            <person name="Coutinho P.M."/>
            <person name="Voulhoux R."/>
            <person name="Bastien O."/>
            <person name="Marechal E."/>
            <person name="Henrissat B."/>
            <person name="Quentin Y."/>
            <person name="Noirot P."/>
            <person name="Filloux A."/>
            <person name="Mejean V."/>
            <person name="Dubow M.S."/>
            <person name="Barras F."/>
            <person name="Barbe V."/>
            <person name="Weissenbach J."/>
            <person name="Mihalcescu I."/>
            <person name="Vermeglio A."/>
            <person name="Achouak W."/>
            <person name="Heulin T."/>
        </authorList>
    </citation>
    <scope>NUCLEOTIDE SEQUENCE [LARGE SCALE GENOMIC DNA]</scope>
    <source>
        <strain evidence="3">ATCC BAA-407 / DSM 14655 / LMG 21543 / TTB310</strain>
    </source>
</reference>
<evidence type="ECO:0000313" key="2">
    <source>
        <dbReference type="EMBL" id="AEG91663.1"/>
    </source>
</evidence>
<dbReference type="Proteomes" id="UP000008385">
    <property type="component" value="Chromosome"/>
</dbReference>
<dbReference type="RefSeq" id="WP_013899896.1">
    <property type="nucleotide sequence ID" value="NC_015677.1"/>
</dbReference>
<reference evidence="3" key="1">
    <citation type="submission" date="2006-01" db="EMBL/GenBank/DDBJ databases">
        <title>Genome of the cyst-dividing bacterium Ramlibacter tataouinensis.</title>
        <authorList>
            <person name="Barakat M."/>
            <person name="Ortet P."/>
            <person name="De Luca G."/>
            <person name="Jourlin-Castelli C."/>
            <person name="Ansaldi M."/>
            <person name="Py B."/>
            <person name="Fichant G."/>
            <person name="Coutinho P."/>
            <person name="Voulhoux R."/>
            <person name="Bastien O."/>
            <person name="Roy S."/>
            <person name="Marechal E."/>
            <person name="Henrissat B."/>
            <person name="Quentin Y."/>
            <person name="Noirot P."/>
            <person name="Filloux A."/>
            <person name="Mejean V."/>
            <person name="DuBow M."/>
            <person name="Barras F."/>
            <person name="Heulin T."/>
        </authorList>
    </citation>
    <scope>NUCLEOTIDE SEQUENCE [LARGE SCALE GENOMIC DNA]</scope>
    <source>
        <strain evidence="3">ATCC BAA-407 / DSM 14655 / LMG 21543 / TTB310</strain>
    </source>
</reference>
<proteinExistence type="predicted"/>
<evidence type="ECO:0000256" key="1">
    <source>
        <dbReference type="SAM" id="MobiDB-lite"/>
    </source>
</evidence>
<dbReference type="HOGENOM" id="CLU_062182_0_0_4"/>
<dbReference type="EMBL" id="CP000245">
    <property type="protein sequence ID" value="AEG91663.1"/>
    <property type="molecule type" value="Genomic_DNA"/>
</dbReference>
<organism evidence="2 3">
    <name type="scientific">Ramlibacter tataouinensis (strain ATCC BAA-407 / DSM 14655 / LMG 21543 / TTB310)</name>
    <dbReference type="NCBI Taxonomy" id="365046"/>
    <lineage>
        <taxon>Bacteria</taxon>
        <taxon>Pseudomonadati</taxon>
        <taxon>Pseudomonadota</taxon>
        <taxon>Betaproteobacteria</taxon>
        <taxon>Burkholderiales</taxon>
        <taxon>Comamonadaceae</taxon>
        <taxon>Ramlibacter</taxon>
    </lineage>
</organism>
<feature type="region of interest" description="Disordered" evidence="1">
    <location>
        <begin position="124"/>
        <end position="194"/>
    </location>
</feature>
<dbReference type="AlphaFoldDB" id="F5XW93"/>